<feature type="compositionally biased region" description="Low complexity" evidence="1">
    <location>
        <begin position="250"/>
        <end position="268"/>
    </location>
</feature>
<name>A0A067JQZ1_JATCU</name>
<accession>A0A067JQZ1</accession>
<proteinExistence type="predicted"/>
<gene>
    <name evidence="2" type="ORF">JCGZ_03204</name>
</gene>
<protein>
    <recommendedName>
        <fullName evidence="4">Aminotransferase-like plant mobile domain-containing protein</fullName>
    </recommendedName>
</protein>
<evidence type="ECO:0008006" key="4">
    <source>
        <dbReference type="Google" id="ProtNLM"/>
    </source>
</evidence>
<dbReference type="Proteomes" id="UP000027138">
    <property type="component" value="Unassembled WGS sequence"/>
</dbReference>
<reference evidence="2 3" key="1">
    <citation type="journal article" date="2014" name="PLoS ONE">
        <title>Global Analysis of Gene Expression Profiles in Physic Nut (Jatropha curcas L.) Seedlings Exposed to Salt Stress.</title>
        <authorList>
            <person name="Zhang L."/>
            <person name="Zhang C."/>
            <person name="Wu P."/>
            <person name="Chen Y."/>
            <person name="Li M."/>
            <person name="Jiang H."/>
            <person name="Wu G."/>
        </authorList>
    </citation>
    <scope>NUCLEOTIDE SEQUENCE [LARGE SCALE GENOMIC DNA]</scope>
    <source>
        <strain evidence="3">cv. GZQX0401</strain>
        <tissue evidence="2">Young leaves</tissue>
    </source>
</reference>
<sequence>MSQLPEIPASAYTPEMNILGMIPDILIFEGERVLVNRNALTPGTRPLQLLPLPGTEFPSRHSGRSCVTQMFLCEQLRDATILREQLRHATVRSVTNSSASESFESASFACIENRLVSALPSTVASCNCSVEEQFRDATVRQGYIAWNSCVAQLLRLKKPVFPAAAVAAALKGGGSRYRRRRQWLQSPVNTHFFEAHKACFSRTVDSPAGPEAILELHRKYANMVLKTSGTSRGSRKWFRNIFWRFGAPGKASGAKKSAELPNPGRRSGPPNPGGPAAETVDLGKARAGGSSTDASAFWDLLDPPMRSRVVATGFGDYTAGLRHTQPRFPPAMRYALMERWNDCTHLFIFGFGELTLTPVDYTAITGLGFDGPVAPLDAQYQTAALGAELVRTLLGVPTRTRYTA</sequence>
<evidence type="ECO:0000313" key="3">
    <source>
        <dbReference type="Proteomes" id="UP000027138"/>
    </source>
</evidence>
<dbReference type="OrthoDB" id="1937047at2759"/>
<evidence type="ECO:0000313" key="2">
    <source>
        <dbReference type="EMBL" id="KDP21969.1"/>
    </source>
</evidence>
<keyword evidence="3" id="KW-1185">Reference proteome</keyword>
<feature type="region of interest" description="Disordered" evidence="1">
    <location>
        <begin position="250"/>
        <end position="289"/>
    </location>
</feature>
<evidence type="ECO:0000256" key="1">
    <source>
        <dbReference type="SAM" id="MobiDB-lite"/>
    </source>
</evidence>
<dbReference type="AlphaFoldDB" id="A0A067JQZ1"/>
<organism evidence="2 3">
    <name type="scientific">Jatropha curcas</name>
    <name type="common">Barbados nut</name>
    <dbReference type="NCBI Taxonomy" id="180498"/>
    <lineage>
        <taxon>Eukaryota</taxon>
        <taxon>Viridiplantae</taxon>
        <taxon>Streptophyta</taxon>
        <taxon>Embryophyta</taxon>
        <taxon>Tracheophyta</taxon>
        <taxon>Spermatophyta</taxon>
        <taxon>Magnoliopsida</taxon>
        <taxon>eudicotyledons</taxon>
        <taxon>Gunneridae</taxon>
        <taxon>Pentapetalae</taxon>
        <taxon>rosids</taxon>
        <taxon>fabids</taxon>
        <taxon>Malpighiales</taxon>
        <taxon>Euphorbiaceae</taxon>
        <taxon>Crotonoideae</taxon>
        <taxon>Jatropheae</taxon>
        <taxon>Jatropha</taxon>
    </lineage>
</organism>
<dbReference type="EMBL" id="KK915522">
    <property type="protein sequence ID" value="KDP21969.1"/>
    <property type="molecule type" value="Genomic_DNA"/>
</dbReference>